<sequence>MVPLATNSLFEGNVPVANVLIATFTLTLGKEPMSSSPPNLTVIGASGIKPLVLTLLNASVATTQYNENDQVGTQIVKSIIKDDDGNPDNNISTTSCDPLHSQGGPVTRARAKKMREALNGLIEQIWVENNIQQANRNLDDYQGMVNIIQVQEKLS</sequence>
<dbReference type="EMBL" id="BPVZ01000208">
    <property type="protein sequence ID" value="GKV46465.1"/>
    <property type="molecule type" value="Genomic_DNA"/>
</dbReference>
<gene>
    <name evidence="2" type="ORF">SLEP1_g53446</name>
</gene>
<feature type="region of interest" description="Disordered" evidence="1">
    <location>
        <begin position="82"/>
        <end position="105"/>
    </location>
</feature>
<accession>A0AAV5M9E1</accession>
<name>A0AAV5M9E1_9ROSI</name>
<organism evidence="2 3">
    <name type="scientific">Rubroshorea leprosula</name>
    <dbReference type="NCBI Taxonomy" id="152421"/>
    <lineage>
        <taxon>Eukaryota</taxon>
        <taxon>Viridiplantae</taxon>
        <taxon>Streptophyta</taxon>
        <taxon>Embryophyta</taxon>
        <taxon>Tracheophyta</taxon>
        <taxon>Spermatophyta</taxon>
        <taxon>Magnoliopsida</taxon>
        <taxon>eudicotyledons</taxon>
        <taxon>Gunneridae</taxon>
        <taxon>Pentapetalae</taxon>
        <taxon>rosids</taxon>
        <taxon>malvids</taxon>
        <taxon>Malvales</taxon>
        <taxon>Dipterocarpaceae</taxon>
        <taxon>Rubroshorea</taxon>
    </lineage>
</organism>
<reference evidence="2 3" key="1">
    <citation type="journal article" date="2021" name="Commun. Biol.">
        <title>The genome of Shorea leprosula (Dipterocarpaceae) highlights the ecological relevance of drought in aseasonal tropical rainforests.</title>
        <authorList>
            <person name="Ng K.K.S."/>
            <person name="Kobayashi M.J."/>
            <person name="Fawcett J.A."/>
            <person name="Hatakeyama M."/>
            <person name="Paape T."/>
            <person name="Ng C.H."/>
            <person name="Ang C.C."/>
            <person name="Tnah L.H."/>
            <person name="Lee C.T."/>
            <person name="Nishiyama T."/>
            <person name="Sese J."/>
            <person name="O'Brien M.J."/>
            <person name="Copetti D."/>
            <person name="Mohd Noor M.I."/>
            <person name="Ong R.C."/>
            <person name="Putra M."/>
            <person name="Sireger I.Z."/>
            <person name="Indrioko S."/>
            <person name="Kosugi Y."/>
            <person name="Izuno A."/>
            <person name="Isagi Y."/>
            <person name="Lee S.L."/>
            <person name="Shimizu K.K."/>
        </authorList>
    </citation>
    <scope>NUCLEOTIDE SEQUENCE [LARGE SCALE GENOMIC DNA]</scope>
    <source>
        <strain evidence="2">214</strain>
    </source>
</reference>
<protein>
    <submittedName>
        <fullName evidence="2">Uncharacterized protein</fullName>
    </submittedName>
</protein>
<keyword evidence="3" id="KW-1185">Reference proteome</keyword>
<dbReference type="AlphaFoldDB" id="A0AAV5M9E1"/>
<feature type="compositionally biased region" description="Polar residues" evidence="1">
    <location>
        <begin position="87"/>
        <end position="96"/>
    </location>
</feature>
<evidence type="ECO:0000313" key="2">
    <source>
        <dbReference type="EMBL" id="GKV46465.1"/>
    </source>
</evidence>
<comment type="caution">
    <text evidence="2">The sequence shown here is derived from an EMBL/GenBank/DDBJ whole genome shotgun (WGS) entry which is preliminary data.</text>
</comment>
<proteinExistence type="predicted"/>
<dbReference type="Proteomes" id="UP001054252">
    <property type="component" value="Unassembled WGS sequence"/>
</dbReference>
<evidence type="ECO:0000313" key="3">
    <source>
        <dbReference type="Proteomes" id="UP001054252"/>
    </source>
</evidence>
<evidence type="ECO:0000256" key="1">
    <source>
        <dbReference type="SAM" id="MobiDB-lite"/>
    </source>
</evidence>